<name>A0ABQ6JIW6_9ACTN</name>
<dbReference type="Pfam" id="PF00664">
    <property type="entry name" value="ABC_membrane"/>
    <property type="match status" value="1"/>
</dbReference>
<accession>A0ABQ6JIW6</accession>
<dbReference type="PANTHER" id="PTHR24221">
    <property type="entry name" value="ATP-BINDING CASSETTE SUB-FAMILY B"/>
    <property type="match status" value="1"/>
</dbReference>
<dbReference type="InterPro" id="IPR027417">
    <property type="entry name" value="P-loop_NTPase"/>
</dbReference>
<gene>
    <name evidence="8" type="ORF">GCM10025868_33880</name>
</gene>
<dbReference type="InterPro" id="IPR036640">
    <property type="entry name" value="ABC1_TM_sf"/>
</dbReference>
<evidence type="ECO:0000256" key="6">
    <source>
        <dbReference type="SAM" id="Phobius"/>
    </source>
</evidence>
<dbReference type="InterPro" id="IPR039421">
    <property type="entry name" value="Type_1_exporter"/>
</dbReference>
<reference evidence="9" key="1">
    <citation type="journal article" date="2019" name="Int. J. Syst. Evol. Microbiol.">
        <title>The Global Catalogue of Microorganisms (GCM) 10K type strain sequencing project: providing services to taxonomists for standard genome sequencing and annotation.</title>
        <authorList>
            <consortium name="The Broad Institute Genomics Platform"/>
            <consortium name="The Broad Institute Genome Sequencing Center for Infectious Disease"/>
            <person name="Wu L."/>
            <person name="Ma J."/>
        </authorList>
    </citation>
    <scope>NUCLEOTIDE SEQUENCE [LARGE SCALE GENOMIC DNA]</scope>
    <source>
        <strain evidence="9">NBRC 108730</strain>
    </source>
</reference>
<dbReference type="Pfam" id="PF00005">
    <property type="entry name" value="ABC_tran"/>
    <property type="match status" value="1"/>
</dbReference>
<dbReference type="PANTHER" id="PTHR24221:SF654">
    <property type="entry name" value="ATP-BINDING CASSETTE SUB-FAMILY B MEMBER 6"/>
    <property type="match status" value="1"/>
</dbReference>
<evidence type="ECO:0000256" key="3">
    <source>
        <dbReference type="ARBA" id="ARBA00022989"/>
    </source>
</evidence>
<feature type="domain" description="ABC transmembrane type-1" evidence="7">
    <location>
        <begin position="1"/>
        <end position="214"/>
    </location>
</feature>
<dbReference type="Gene3D" id="3.40.50.300">
    <property type="entry name" value="P-loop containing nucleotide triphosphate hydrolases"/>
    <property type="match status" value="1"/>
</dbReference>
<evidence type="ECO:0000313" key="8">
    <source>
        <dbReference type="EMBL" id="GMA88138.1"/>
    </source>
</evidence>
<keyword evidence="3 6" id="KW-1133">Transmembrane helix</keyword>
<dbReference type="PROSITE" id="PS50929">
    <property type="entry name" value="ABC_TM1F"/>
    <property type="match status" value="1"/>
</dbReference>
<protein>
    <recommendedName>
        <fullName evidence="7">ABC transmembrane type-1 domain-containing protein</fullName>
    </recommendedName>
</protein>
<comment type="caution">
    <text evidence="8">The sequence shown here is derived from an EMBL/GenBank/DDBJ whole genome shotgun (WGS) entry which is preliminary data.</text>
</comment>
<evidence type="ECO:0000256" key="5">
    <source>
        <dbReference type="SAM" id="MobiDB-lite"/>
    </source>
</evidence>
<keyword evidence="2 6" id="KW-0812">Transmembrane</keyword>
<dbReference type="InterPro" id="IPR011527">
    <property type="entry name" value="ABC1_TM_dom"/>
</dbReference>
<keyword evidence="4 6" id="KW-0472">Membrane</keyword>
<dbReference type="Proteomes" id="UP001157017">
    <property type="component" value="Unassembled WGS sequence"/>
</dbReference>
<evidence type="ECO:0000259" key="7">
    <source>
        <dbReference type="PROSITE" id="PS50929"/>
    </source>
</evidence>
<evidence type="ECO:0000256" key="2">
    <source>
        <dbReference type="ARBA" id="ARBA00022692"/>
    </source>
</evidence>
<proteinExistence type="predicted"/>
<evidence type="ECO:0000313" key="9">
    <source>
        <dbReference type="Proteomes" id="UP001157017"/>
    </source>
</evidence>
<keyword evidence="9" id="KW-1185">Reference proteome</keyword>
<feature type="transmembrane region" description="Helical" evidence="6">
    <location>
        <begin position="46"/>
        <end position="66"/>
    </location>
</feature>
<evidence type="ECO:0000256" key="4">
    <source>
        <dbReference type="ARBA" id="ARBA00023136"/>
    </source>
</evidence>
<feature type="region of interest" description="Disordered" evidence="5">
    <location>
        <begin position="348"/>
        <end position="397"/>
    </location>
</feature>
<sequence>MFARLRDAFMHRVTRLPLSTVERAGTGDLVTRTTRDVEALSHTVRYAVPTVIVATMTTLLTVAATFVAGWRVALPVLLAVPLLTATSRWYLKRAPAGYLAENAAYAVLNGTVTETVDGARTVDALGLGDARRRRVDADLSRCYGAERYTLWLRAWWFPSIDFAYFLPVALVLLWGGWLVHGGHATAGQVTAVTLYVIHSSSRSTSLLSWLDEVQVGAASYARIIGIGDVPDDRTPTGEVPDDDRITARDVRFAYRPGHDVLGGIDLDLAPGERLAVVGPSGAGKSTLGRLLAGINAPTQGRVDVGGVPLVDLELDDLRSHVALVTQEHHVFVGTLADNLRLARPEADVAEPARRAGRGRRAGLGRPAAAGARHRGRLGRARVDAGAGPAAWRSPGWC</sequence>
<comment type="subcellular location">
    <subcellularLocation>
        <location evidence="1">Cell membrane</location>
        <topology evidence="1">Multi-pass membrane protein</topology>
    </subcellularLocation>
</comment>
<dbReference type="EMBL" id="BSUZ01000001">
    <property type="protein sequence ID" value="GMA88138.1"/>
    <property type="molecule type" value="Genomic_DNA"/>
</dbReference>
<feature type="transmembrane region" description="Helical" evidence="6">
    <location>
        <begin position="162"/>
        <end position="180"/>
    </location>
</feature>
<dbReference type="InterPro" id="IPR003439">
    <property type="entry name" value="ABC_transporter-like_ATP-bd"/>
</dbReference>
<organism evidence="8 9">
    <name type="scientific">Angustibacter aerolatus</name>
    <dbReference type="NCBI Taxonomy" id="1162965"/>
    <lineage>
        <taxon>Bacteria</taxon>
        <taxon>Bacillati</taxon>
        <taxon>Actinomycetota</taxon>
        <taxon>Actinomycetes</taxon>
        <taxon>Kineosporiales</taxon>
        <taxon>Kineosporiaceae</taxon>
    </lineage>
</organism>
<dbReference type="SUPFAM" id="SSF90123">
    <property type="entry name" value="ABC transporter transmembrane region"/>
    <property type="match status" value="1"/>
</dbReference>
<dbReference type="Gene3D" id="1.20.1560.10">
    <property type="entry name" value="ABC transporter type 1, transmembrane domain"/>
    <property type="match status" value="1"/>
</dbReference>
<feature type="transmembrane region" description="Helical" evidence="6">
    <location>
        <begin position="72"/>
        <end position="91"/>
    </location>
</feature>
<dbReference type="SUPFAM" id="SSF52540">
    <property type="entry name" value="P-loop containing nucleoside triphosphate hydrolases"/>
    <property type="match status" value="1"/>
</dbReference>
<evidence type="ECO:0000256" key="1">
    <source>
        <dbReference type="ARBA" id="ARBA00004651"/>
    </source>
</evidence>
<dbReference type="CDD" id="cd07346">
    <property type="entry name" value="ABC_6TM_exporters"/>
    <property type="match status" value="1"/>
</dbReference>